<keyword evidence="2" id="KW-0378">Hydrolase</keyword>
<dbReference type="AlphaFoldDB" id="A0A432Y837"/>
<sequence>MLNLPIDAIKQPLLERCPGARVVIEAPPGAGKSTALPLHLLASPALYSEQAGLIVLLQPRRVAALSIAHFLAEQLNEPVGKSVGYSIRGDSKRSSATRLMVITEGVFTRWLQQDPELNDVATVIFDEFHERNIQSDLSLALVLDLLPLRPDINLLIMSATLPGEALTKWLTETTEQRFELLSVHVKRFELDIHYRPPSRLDRWLDECIPVVQEAFEHARKGVLVFLPGMREIKYVEQRLHEIQIGGDVAILHSSLTADTQQRVIRAGAAKRIILATNIAETSLTIDGIDAVVDTGRQRQSVYQPQYRESLLTTAMIAKSSSEQRAGRAARQQPGRAYRLWSQETQQRLAAFNPPDVATQELTDLVAQVKVWGSDVEQLNWFTAPNATLVDAACQSLTDLNVMREGRLTADGQQIVNFGTDIRLACIALHAREHSDEALLRALAQWLATYEQPDRHCTAADSILSAQQHAQHLSLSSLWGKRFAYWCQVFAIAPSGTTHFDGVEDAVLFGFADRVAVQDSDDEALLVSGARIYDVQNTVGHRQRESYFIVTQLRLSEQQRHNRLLGYLPITKQRLLNHPAMNAVERTTYSWSKDGERLLKTVERVSGAVVFDAHQTPTELSSEALAEALIQWVQHHGLATFNWSGAAEGLLARLQFLHRVRPELFNVAPYDSDLLAHLSDWAVPYWLDIKSVKQLRQWQPQQALLNTLSYEGQLIFDTWCPTHWHAPSGRRVLIDYPVGTDTTRLPTVAIKLQEAFGEVASPSVLNGHVAIALDLLSPAGRLLQRTHDLASFWRSGYQDVKKEMRGRYPKHPWPDDPTQAIATVKTKRQLNDK</sequence>
<dbReference type="InterPro" id="IPR013689">
    <property type="entry name" value="RNA_helicase_ATP-dep_HrpB_C"/>
</dbReference>
<dbReference type="CDD" id="cd17990">
    <property type="entry name" value="DEXHc_HrpB"/>
    <property type="match status" value="1"/>
</dbReference>
<dbReference type="OrthoDB" id="9805617at2"/>
<evidence type="ECO:0000256" key="2">
    <source>
        <dbReference type="ARBA" id="ARBA00022801"/>
    </source>
</evidence>
<evidence type="ECO:0000259" key="5">
    <source>
        <dbReference type="PROSITE" id="PS51192"/>
    </source>
</evidence>
<dbReference type="PROSITE" id="PS51192">
    <property type="entry name" value="HELICASE_ATP_BIND_1"/>
    <property type="match status" value="1"/>
</dbReference>
<feature type="domain" description="Helicase ATP-binding" evidence="5">
    <location>
        <begin position="13"/>
        <end position="179"/>
    </location>
</feature>
<keyword evidence="8" id="KW-1185">Reference proteome</keyword>
<dbReference type="SMART" id="SM00490">
    <property type="entry name" value="HELICc"/>
    <property type="match status" value="1"/>
</dbReference>
<dbReference type="Gene3D" id="3.40.50.300">
    <property type="entry name" value="P-loop containing nucleotide triphosphate hydrolases"/>
    <property type="match status" value="2"/>
</dbReference>
<dbReference type="InterPro" id="IPR011545">
    <property type="entry name" value="DEAD/DEAH_box_helicase_dom"/>
</dbReference>
<reference evidence="8" key="1">
    <citation type="journal article" date="2018" name="Front. Microbiol.">
        <title>Genome-Based Analysis Reveals the Taxonomy and Diversity of the Family Idiomarinaceae.</title>
        <authorList>
            <person name="Liu Y."/>
            <person name="Lai Q."/>
            <person name="Shao Z."/>
        </authorList>
    </citation>
    <scope>NUCLEOTIDE SEQUENCE [LARGE SCALE GENOMIC DNA]</scope>
    <source>
        <strain evidence="8">F23</strain>
    </source>
</reference>
<dbReference type="PANTHER" id="PTHR43519:SF1">
    <property type="entry name" value="ATP-DEPENDENT RNA HELICASE HRPB"/>
    <property type="match status" value="1"/>
</dbReference>
<dbReference type="CDD" id="cd18791">
    <property type="entry name" value="SF2_C_RHA"/>
    <property type="match status" value="1"/>
</dbReference>
<dbReference type="NCBIfam" id="TIGR01970">
    <property type="entry name" value="DEAH_box_HrpB"/>
    <property type="match status" value="1"/>
</dbReference>
<dbReference type="InterPro" id="IPR001650">
    <property type="entry name" value="Helicase_C-like"/>
</dbReference>
<dbReference type="SUPFAM" id="SSF52540">
    <property type="entry name" value="P-loop containing nucleoside triphosphate hydrolases"/>
    <property type="match status" value="1"/>
</dbReference>
<evidence type="ECO:0000256" key="3">
    <source>
        <dbReference type="ARBA" id="ARBA00022806"/>
    </source>
</evidence>
<dbReference type="GO" id="GO:0016787">
    <property type="term" value="F:hydrolase activity"/>
    <property type="evidence" value="ECO:0007669"/>
    <property type="project" value="UniProtKB-KW"/>
</dbReference>
<dbReference type="RefSeq" id="WP_110573736.1">
    <property type="nucleotide sequence ID" value="NZ_PIPV01000003.1"/>
</dbReference>
<dbReference type="PROSITE" id="PS51194">
    <property type="entry name" value="HELICASE_CTER"/>
    <property type="match status" value="1"/>
</dbReference>
<dbReference type="Pfam" id="PF00270">
    <property type="entry name" value="DEAD"/>
    <property type="match status" value="1"/>
</dbReference>
<dbReference type="GO" id="GO:0004386">
    <property type="term" value="F:helicase activity"/>
    <property type="evidence" value="ECO:0007669"/>
    <property type="project" value="UniProtKB-KW"/>
</dbReference>
<dbReference type="Proteomes" id="UP000287330">
    <property type="component" value="Unassembled WGS sequence"/>
</dbReference>
<evidence type="ECO:0000259" key="6">
    <source>
        <dbReference type="PROSITE" id="PS51194"/>
    </source>
</evidence>
<evidence type="ECO:0000313" key="7">
    <source>
        <dbReference type="EMBL" id="RUO57140.1"/>
    </source>
</evidence>
<gene>
    <name evidence="7" type="primary">hrpB</name>
    <name evidence="7" type="ORF">CWE25_05570</name>
</gene>
<evidence type="ECO:0000256" key="4">
    <source>
        <dbReference type="ARBA" id="ARBA00022840"/>
    </source>
</evidence>
<dbReference type="InterPro" id="IPR014001">
    <property type="entry name" value="Helicase_ATP-bd"/>
</dbReference>
<evidence type="ECO:0000313" key="8">
    <source>
        <dbReference type="Proteomes" id="UP000287330"/>
    </source>
</evidence>
<protein>
    <submittedName>
        <fullName evidence="7">ATP-dependent helicase HrpB</fullName>
    </submittedName>
</protein>
<proteinExistence type="predicted"/>
<dbReference type="InterPro" id="IPR010225">
    <property type="entry name" value="HrpB"/>
</dbReference>
<name>A0A432Y837_9GAMM</name>
<dbReference type="Pfam" id="PF08482">
    <property type="entry name" value="HrpB_C"/>
    <property type="match status" value="1"/>
</dbReference>
<keyword evidence="4" id="KW-0067">ATP-binding</keyword>
<organism evidence="7 8">
    <name type="scientific">Idiomarina fontislapidosi</name>
    <dbReference type="NCBI Taxonomy" id="263723"/>
    <lineage>
        <taxon>Bacteria</taxon>
        <taxon>Pseudomonadati</taxon>
        <taxon>Pseudomonadota</taxon>
        <taxon>Gammaproteobacteria</taxon>
        <taxon>Alteromonadales</taxon>
        <taxon>Idiomarinaceae</taxon>
        <taxon>Idiomarina</taxon>
    </lineage>
</organism>
<feature type="domain" description="Helicase C-terminal" evidence="6">
    <location>
        <begin position="210"/>
        <end position="376"/>
    </location>
</feature>
<dbReference type="InterPro" id="IPR027417">
    <property type="entry name" value="P-loop_NTPase"/>
</dbReference>
<dbReference type="GO" id="GO:0005524">
    <property type="term" value="F:ATP binding"/>
    <property type="evidence" value="ECO:0007669"/>
    <property type="project" value="UniProtKB-KW"/>
</dbReference>
<dbReference type="InterPro" id="IPR049614">
    <property type="entry name" value="HrpB_DEXH"/>
</dbReference>
<dbReference type="EMBL" id="PIPV01000003">
    <property type="protein sequence ID" value="RUO57140.1"/>
    <property type="molecule type" value="Genomic_DNA"/>
</dbReference>
<dbReference type="SMART" id="SM00487">
    <property type="entry name" value="DEXDc"/>
    <property type="match status" value="1"/>
</dbReference>
<evidence type="ECO:0000256" key="1">
    <source>
        <dbReference type="ARBA" id="ARBA00022741"/>
    </source>
</evidence>
<keyword evidence="3 7" id="KW-0347">Helicase</keyword>
<dbReference type="GO" id="GO:0003676">
    <property type="term" value="F:nucleic acid binding"/>
    <property type="evidence" value="ECO:0007669"/>
    <property type="project" value="InterPro"/>
</dbReference>
<dbReference type="PANTHER" id="PTHR43519">
    <property type="entry name" value="ATP-DEPENDENT RNA HELICASE HRPB"/>
    <property type="match status" value="1"/>
</dbReference>
<comment type="caution">
    <text evidence="7">The sequence shown here is derived from an EMBL/GenBank/DDBJ whole genome shotgun (WGS) entry which is preliminary data.</text>
</comment>
<accession>A0A432Y837</accession>
<dbReference type="Pfam" id="PF00271">
    <property type="entry name" value="Helicase_C"/>
    <property type="match status" value="1"/>
</dbReference>
<dbReference type="PIRSF" id="PIRSF005496">
    <property type="entry name" value="ATP_hel_hrpB"/>
    <property type="match status" value="1"/>
</dbReference>
<keyword evidence="1" id="KW-0547">Nucleotide-binding</keyword>